<dbReference type="RefSeq" id="YP_010051082.1">
    <property type="nucleotide sequence ID" value="NC_054437.1"/>
</dbReference>
<sequence length="100" mass="10951">MTVKMAVYSDEWQLTGYMDPEDVVVPDGQAVVVTDTRELSFTVRMEPVNRELLDVLFGYGASGLYPHPEDEAVIRAAWAEMEAGPAYVGPGIDRLMGVSA</sequence>
<gene>
    <name evidence="1" type="primary">67</name>
    <name evidence="1" type="ORF">SEA_TINALIN_67</name>
</gene>
<evidence type="ECO:0000313" key="2">
    <source>
        <dbReference type="Proteomes" id="UP000596151"/>
    </source>
</evidence>
<proteinExistence type="predicted"/>
<dbReference type="KEGG" id="vg:63911823"/>
<dbReference type="EMBL" id="MW132713">
    <property type="protein sequence ID" value="QQM15155.1"/>
    <property type="molecule type" value="Genomic_DNA"/>
</dbReference>
<keyword evidence="2" id="KW-1185">Reference proteome</keyword>
<dbReference type="Proteomes" id="UP000596151">
    <property type="component" value="Segment"/>
</dbReference>
<name>A0A7T7K8B1_9CAUD</name>
<evidence type="ECO:0000313" key="1">
    <source>
        <dbReference type="EMBL" id="QQM15155.1"/>
    </source>
</evidence>
<organism evidence="1 2">
    <name type="scientific">Gordonia phage TinaLin</name>
    <dbReference type="NCBI Taxonomy" id="2797324"/>
    <lineage>
        <taxon>Viruses</taxon>
        <taxon>Duplodnaviria</taxon>
        <taxon>Heunggongvirae</taxon>
        <taxon>Uroviricota</taxon>
        <taxon>Caudoviricetes</taxon>
        <taxon>Ruthgordonvirinae</taxon>
        <taxon>Tinalinvirus</taxon>
        <taxon>Tinalinvirus tinalin</taxon>
    </lineage>
</organism>
<reference evidence="1 2" key="1">
    <citation type="submission" date="2020-10" db="EMBL/GenBank/DDBJ databases">
        <authorList>
            <person name="Tina S.-P."/>
            <person name="Abby P."/>
            <person name="Briggs L.A."/>
            <person name="Washington J.M."/>
            <person name="Garlena R.A."/>
            <person name="Russell D.A."/>
            <person name="Pope W.H."/>
            <person name="Jacobs-Sera D."/>
            <person name="Hatfull G.F."/>
        </authorList>
    </citation>
    <scope>NUCLEOTIDE SEQUENCE [LARGE SCALE GENOMIC DNA]</scope>
</reference>
<accession>A0A7T7K8B1</accession>
<protein>
    <submittedName>
        <fullName evidence="1">Uncharacterized protein</fullName>
    </submittedName>
</protein>
<dbReference type="GeneID" id="63911823"/>